<dbReference type="EMBL" id="BARS01027430">
    <property type="protein sequence ID" value="GAG11810.1"/>
    <property type="molecule type" value="Genomic_DNA"/>
</dbReference>
<proteinExistence type="predicted"/>
<evidence type="ECO:0000313" key="1">
    <source>
        <dbReference type="EMBL" id="GAG11810.1"/>
    </source>
</evidence>
<name>X0V151_9ZZZZ</name>
<comment type="caution">
    <text evidence="1">The sequence shown here is derived from an EMBL/GenBank/DDBJ whole genome shotgun (WGS) entry which is preliminary data.</text>
</comment>
<dbReference type="AlphaFoldDB" id="X0V151"/>
<gene>
    <name evidence="1" type="ORF">S01H1_43091</name>
</gene>
<sequence length="193" mass="22353">MKPALSQQLVQKLAWLNHREEWRQKEKKILGQVLDQSEETPIINPIIKLKAKKPGDQATFLTAYTCDGEIKINRLNNQTYSGIRMIPQNRYLGRYKNLNFFAKSAANGDDQRARFRVELNNIMTGIEKHYEVEINHRWQKVTIPLEDFDNTIDLDIVIELTIFLDGVKDEVIRINKATDGVIHINNICFSGKS</sequence>
<protein>
    <submittedName>
        <fullName evidence="1">Uncharacterized protein</fullName>
    </submittedName>
</protein>
<reference evidence="1" key="1">
    <citation type="journal article" date="2014" name="Front. Microbiol.">
        <title>High frequency of phylogenetically diverse reductive dehalogenase-homologous genes in deep subseafloor sedimentary metagenomes.</title>
        <authorList>
            <person name="Kawai M."/>
            <person name="Futagami T."/>
            <person name="Toyoda A."/>
            <person name="Takaki Y."/>
            <person name="Nishi S."/>
            <person name="Hori S."/>
            <person name="Arai W."/>
            <person name="Tsubouchi T."/>
            <person name="Morono Y."/>
            <person name="Uchiyama I."/>
            <person name="Ito T."/>
            <person name="Fujiyama A."/>
            <person name="Inagaki F."/>
            <person name="Takami H."/>
        </authorList>
    </citation>
    <scope>NUCLEOTIDE SEQUENCE</scope>
    <source>
        <strain evidence="1">Expedition CK06-06</strain>
    </source>
</reference>
<dbReference type="Gene3D" id="2.60.120.430">
    <property type="entry name" value="Galactose-binding lectin"/>
    <property type="match status" value="1"/>
</dbReference>
<organism evidence="1">
    <name type="scientific">marine sediment metagenome</name>
    <dbReference type="NCBI Taxonomy" id="412755"/>
    <lineage>
        <taxon>unclassified sequences</taxon>
        <taxon>metagenomes</taxon>
        <taxon>ecological metagenomes</taxon>
    </lineage>
</organism>
<accession>X0V151</accession>